<feature type="transmembrane region" description="Helical" evidence="8">
    <location>
        <begin position="35"/>
        <end position="55"/>
    </location>
</feature>
<dbReference type="GO" id="GO:0016410">
    <property type="term" value="F:N-acyltransferase activity"/>
    <property type="evidence" value="ECO:0007669"/>
    <property type="project" value="UniProtKB-UniRule"/>
</dbReference>
<comment type="catalytic activity">
    <reaction evidence="8">
        <text>N-terminal S-1,2-diacyl-sn-glyceryl-L-cysteinyl-[lipoprotein] + a glycerophospholipid = N-acyl-S-1,2-diacyl-sn-glyceryl-L-cysteinyl-[lipoprotein] + a 2-acyl-sn-glycero-3-phospholipid + H(+)</text>
        <dbReference type="Rhea" id="RHEA:48228"/>
        <dbReference type="Rhea" id="RHEA-COMP:14681"/>
        <dbReference type="Rhea" id="RHEA-COMP:14684"/>
        <dbReference type="ChEBI" id="CHEBI:15378"/>
        <dbReference type="ChEBI" id="CHEBI:136912"/>
        <dbReference type="ChEBI" id="CHEBI:140656"/>
        <dbReference type="ChEBI" id="CHEBI:140657"/>
        <dbReference type="ChEBI" id="CHEBI:140660"/>
        <dbReference type="EC" id="2.3.1.269"/>
    </reaction>
</comment>
<evidence type="ECO:0000256" key="1">
    <source>
        <dbReference type="ARBA" id="ARBA00004651"/>
    </source>
</evidence>
<keyword evidence="2 8" id="KW-1003">Cell membrane</keyword>
<organism evidence="10 11">
    <name type="scientific">Deinococcus yavapaiensis KR-236</name>
    <dbReference type="NCBI Taxonomy" id="694435"/>
    <lineage>
        <taxon>Bacteria</taxon>
        <taxon>Thermotogati</taxon>
        <taxon>Deinococcota</taxon>
        <taxon>Deinococci</taxon>
        <taxon>Deinococcales</taxon>
        <taxon>Deinococcaceae</taxon>
        <taxon>Deinococcus</taxon>
    </lineage>
</organism>
<dbReference type="Pfam" id="PF20154">
    <property type="entry name" value="LNT_N"/>
    <property type="match status" value="1"/>
</dbReference>
<evidence type="ECO:0000256" key="7">
    <source>
        <dbReference type="ARBA" id="ARBA00023315"/>
    </source>
</evidence>
<dbReference type="PANTHER" id="PTHR38686:SF1">
    <property type="entry name" value="APOLIPOPROTEIN N-ACYLTRANSFERASE"/>
    <property type="match status" value="1"/>
</dbReference>
<dbReference type="HAMAP" id="MF_01148">
    <property type="entry name" value="Lnt"/>
    <property type="match status" value="1"/>
</dbReference>
<sequence length="434" mass="47997">MWWAGTAYFAVQLWWLIPFLGKLFGVPFLGFLATLLYALEGGFLAFVAALVVQFFQSRRARVWALAGGWILLEWTRFFGPFAFPWPTLGYNLLPTPVIQIADLGGVLLGSVLVAATAASLVNVRWGSHRPLVVMTFVWLAALVYGVTRVPGEGPVQPMLALRTTVDQFGAALPRSALFERSRRLTRTERREAEVVVWSESAINDERLLVQAPPDGLYGLSSFVPPRRNTLVAWTGTAVTSQTDKARPVPFGEYFPLRLPLHAAWEVVEKMTGTSLVSLPAAQALKTLVLNDVVYGAYVCYDSVFPWVARQLTREGAEVLVNASNDGWFAGWGVEQHFLMGTVRAIETRRWLVRSVNQGVAGVVDDLGRPRQLRAFGEGVVHAQPRRLTGQSVYMRLGDVPALLLALSLGIYARRVERKHDRHGRMTAKAAAPSS</sequence>
<keyword evidence="3 8" id="KW-0808">Transferase</keyword>
<keyword evidence="4 8" id="KW-0812">Transmembrane</keyword>
<evidence type="ECO:0000313" key="11">
    <source>
        <dbReference type="Proteomes" id="UP000248326"/>
    </source>
</evidence>
<comment type="similarity">
    <text evidence="8">Belongs to the CN hydrolase family. Apolipoprotein N-acyltransferase subfamily.</text>
</comment>
<dbReference type="PANTHER" id="PTHR38686">
    <property type="entry name" value="APOLIPOPROTEIN N-ACYLTRANSFERASE"/>
    <property type="match status" value="1"/>
</dbReference>
<dbReference type="Pfam" id="PF00795">
    <property type="entry name" value="CN_hydrolase"/>
    <property type="match status" value="1"/>
</dbReference>
<dbReference type="InterPro" id="IPR003010">
    <property type="entry name" value="C-N_Hydrolase"/>
</dbReference>
<comment type="function">
    <text evidence="8">Catalyzes the phospholipid dependent N-acylation of the N-terminal cysteine of apolipoprotein, the last step in lipoprotein maturation.</text>
</comment>
<keyword evidence="5 8" id="KW-1133">Transmembrane helix</keyword>
<feature type="transmembrane region" description="Helical" evidence="8">
    <location>
        <begin position="7"/>
        <end position="29"/>
    </location>
</feature>
<dbReference type="InterPro" id="IPR036526">
    <property type="entry name" value="C-N_Hydrolase_sf"/>
</dbReference>
<comment type="pathway">
    <text evidence="8">Protein modification; lipoprotein biosynthesis (N-acyl transfer).</text>
</comment>
<evidence type="ECO:0000256" key="4">
    <source>
        <dbReference type="ARBA" id="ARBA00022692"/>
    </source>
</evidence>
<evidence type="ECO:0000256" key="6">
    <source>
        <dbReference type="ARBA" id="ARBA00023136"/>
    </source>
</evidence>
<dbReference type="UniPathway" id="UPA00666"/>
<evidence type="ECO:0000313" key="10">
    <source>
        <dbReference type="EMBL" id="PYE47930.1"/>
    </source>
</evidence>
<dbReference type="InterPro" id="IPR045378">
    <property type="entry name" value="LNT_N"/>
</dbReference>
<feature type="transmembrane region" description="Helical" evidence="8">
    <location>
        <begin position="62"/>
        <end position="83"/>
    </location>
</feature>
<dbReference type="AlphaFoldDB" id="A0A318RYT1"/>
<evidence type="ECO:0000259" key="9">
    <source>
        <dbReference type="PROSITE" id="PS50263"/>
    </source>
</evidence>
<dbReference type="GO" id="GO:0005886">
    <property type="term" value="C:plasma membrane"/>
    <property type="evidence" value="ECO:0007669"/>
    <property type="project" value="UniProtKB-SubCell"/>
</dbReference>
<dbReference type="EC" id="2.3.1.269" evidence="8"/>
<feature type="transmembrane region" description="Helical" evidence="8">
    <location>
        <begin position="103"/>
        <end position="123"/>
    </location>
</feature>
<evidence type="ECO:0000256" key="3">
    <source>
        <dbReference type="ARBA" id="ARBA00022679"/>
    </source>
</evidence>
<accession>A0A318RYT1</accession>
<dbReference type="InterPro" id="IPR004563">
    <property type="entry name" value="Apolipo_AcylTrfase"/>
</dbReference>
<comment type="caution">
    <text evidence="8">Lacks conserved residue(s) required for the propagation of feature annotation.</text>
</comment>
<proteinExistence type="inferred from homology"/>
<keyword evidence="11" id="KW-1185">Reference proteome</keyword>
<evidence type="ECO:0000256" key="2">
    <source>
        <dbReference type="ARBA" id="ARBA00022475"/>
    </source>
</evidence>
<dbReference type="NCBIfam" id="TIGR00546">
    <property type="entry name" value="lnt"/>
    <property type="match status" value="1"/>
</dbReference>
<gene>
    <name evidence="8" type="primary">lnt</name>
    <name evidence="10" type="ORF">DES52_1351</name>
</gene>
<dbReference type="SUPFAM" id="SSF56317">
    <property type="entry name" value="Carbon-nitrogen hydrolase"/>
    <property type="match status" value="1"/>
</dbReference>
<dbReference type="Proteomes" id="UP000248326">
    <property type="component" value="Unassembled WGS sequence"/>
</dbReference>
<name>A0A318RYT1_9DEIO</name>
<keyword evidence="7 8" id="KW-0012">Acyltransferase</keyword>
<comment type="caution">
    <text evidence="10">The sequence shown here is derived from an EMBL/GenBank/DDBJ whole genome shotgun (WGS) entry which is preliminary data.</text>
</comment>
<feature type="domain" description="CN hydrolase" evidence="9">
    <location>
        <begin position="155"/>
        <end position="386"/>
    </location>
</feature>
<evidence type="ECO:0000256" key="8">
    <source>
        <dbReference type="HAMAP-Rule" id="MF_01148"/>
    </source>
</evidence>
<dbReference type="Gene3D" id="3.60.110.10">
    <property type="entry name" value="Carbon-nitrogen hydrolase"/>
    <property type="match status" value="1"/>
</dbReference>
<keyword evidence="6 8" id="KW-0472">Membrane</keyword>
<protein>
    <recommendedName>
        <fullName evidence="8">Apolipoprotein N-acyltransferase</fullName>
        <shortName evidence="8">ALP N-acyltransferase</shortName>
        <ecNumber evidence="8">2.3.1.269</ecNumber>
    </recommendedName>
</protein>
<dbReference type="EMBL" id="QJSX01000035">
    <property type="protein sequence ID" value="PYE47930.1"/>
    <property type="molecule type" value="Genomic_DNA"/>
</dbReference>
<feature type="transmembrane region" description="Helical" evidence="8">
    <location>
        <begin position="130"/>
        <end position="147"/>
    </location>
</feature>
<comment type="subcellular location">
    <subcellularLocation>
        <location evidence="1 8">Cell membrane</location>
        <topology evidence="1 8">Multi-pass membrane protein</topology>
    </subcellularLocation>
</comment>
<reference evidence="10 11" key="1">
    <citation type="submission" date="2018-06" db="EMBL/GenBank/DDBJ databases">
        <title>Genomic Encyclopedia of Type Strains, Phase IV (KMG-IV): sequencing the most valuable type-strain genomes for metagenomic binning, comparative biology and taxonomic classification.</title>
        <authorList>
            <person name="Goeker M."/>
        </authorList>
    </citation>
    <scope>NUCLEOTIDE SEQUENCE [LARGE SCALE GENOMIC DNA]</scope>
    <source>
        <strain evidence="10 11">DSM 18048</strain>
    </source>
</reference>
<dbReference type="PROSITE" id="PS50263">
    <property type="entry name" value="CN_HYDROLASE"/>
    <property type="match status" value="1"/>
</dbReference>
<keyword evidence="10" id="KW-0449">Lipoprotein</keyword>
<evidence type="ECO:0000256" key="5">
    <source>
        <dbReference type="ARBA" id="ARBA00022989"/>
    </source>
</evidence>
<dbReference type="GO" id="GO:0042158">
    <property type="term" value="P:lipoprotein biosynthetic process"/>
    <property type="evidence" value="ECO:0007669"/>
    <property type="project" value="UniProtKB-UniRule"/>
</dbReference>